<dbReference type="FunFam" id="1.10.1900.20:FF:000001">
    <property type="entry name" value="50S ribosomal protein L20"/>
    <property type="match status" value="1"/>
</dbReference>
<evidence type="ECO:0000256" key="6">
    <source>
        <dbReference type="ARBA" id="ARBA00035295"/>
    </source>
</evidence>
<comment type="function">
    <text evidence="7 9">Binds directly to 23S ribosomal RNA and is necessary for the in vitro assembly process of the 50S ribosomal subunit. It is not involved in the protein synthesizing functions of that subunit.</text>
</comment>
<evidence type="ECO:0000256" key="8">
    <source>
        <dbReference type="RuleBase" id="RU000561"/>
    </source>
</evidence>
<keyword evidence="10" id="KW-0934">Plastid</keyword>
<dbReference type="InterPro" id="IPR035566">
    <property type="entry name" value="Ribosomal_protein_bL20_C"/>
</dbReference>
<dbReference type="Gene3D" id="6.10.160.10">
    <property type="match status" value="1"/>
</dbReference>
<dbReference type="Pfam" id="PF00453">
    <property type="entry name" value="Ribosomal_L20"/>
    <property type="match status" value="1"/>
</dbReference>
<dbReference type="GO" id="GO:0009507">
    <property type="term" value="C:chloroplast"/>
    <property type="evidence" value="ECO:0007669"/>
    <property type="project" value="UniProtKB-SubCell"/>
</dbReference>
<evidence type="ECO:0000313" key="10">
    <source>
        <dbReference type="EMBL" id="ARW59400.1"/>
    </source>
</evidence>
<protein>
    <recommendedName>
        <fullName evidence="6 7">Large ribosomal subunit protein bL20c</fullName>
    </recommendedName>
</protein>
<keyword evidence="10" id="KW-0150">Chloroplast</keyword>
<proteinExistence type="inferred from homology"/>
<keyword evidence="4 7" id="KW-0689">Ribosomal protein</keyword>
<keyword evidence="3 7" id="KW-0694">RNA-binding</keyword>
<evidence type="ECO:0000256" key="1">
    <source>
        <dbReference type="ARBA" id="ARBA00007698"/>
    </source>
</evidence>
<dbReference type="GO" id="GO:0003735">
    <property type="term" value="F:structural constituent of ribosome"/>
    <property type="evidence" value="ECO:0007669"/>
    <property type="project" value="InterPro"/>
</dbReference>
<dbReference type="InterPro" id="IPR049946">
    <property type="entry name" value="RIBOSOMAL_L20_CS"/>
</dbReference>
<dbReference type="RefSeq" id="YP_009391256.1">
    <property type="nucleotide sequence ID" value="NC_035257.1"/>
</dbReference>
<dbReference type="Gene3D" id="1.10.1900.20">
    <property type="entry name" value="Ribosomal protein L20"/>
    <property type="match status" value="1"/>
</dbReference>
<evidence type="ECO:0000256" key="7">
    <source>
        <dbReference type="HAMAP-Rule" id="MF_00382"/>
    </source>
</evidence>
<dbReference type="CDD" id="cd07026">
    <property type="entry name" value="Ribosomal_L20"/>
    <property type="match status" value="1"/>
</dbReference>
<dbReference type="GO" id="GO:0006412">
    <property type="term" value="P:translation"/>
    <property type="evidence" value="ECO:0007669"/>
    <property type="project" value="InterPro"/>
</dbReference>
<name>A0A1Z1M0J0_9FLOR</name>
<dbReference type="PROSITE" id="PS00937">
    <property type="entry name" value="RIBOSOMAL_L20"/>
    <property type="match status" value="1"/>
</dbReference>
<evidence type="ECO:0000256" key="2">
    <source>
        <dbReference type="ARBA" id="ARBA00022730"/>
    </source>
</evidence>
<dbReference type="AlphaFoldDB" id="A0A1Z1M0J0"/>
<dbReference type="NCBIfam" id="TIGR01032">
    <property type="entry name" value="rplT_bact"/>
    <property type="match status" value="1"/>
</dbReference>
<dbReference type="InterPro" id="IPR005813">
    <property type="entry name" value="Ribosomal_bL20"/>
</dbReference>
<dbReference type="PRINTS" id="PR00062">
    <property type="entry name" value="RIBOSOMALL20"/>
</dbReference>
<evidence type="ECO:0000256" key="5">
    <source>
        <dbReference type="ARBA" id="ARBA00023274"/>
    </source>
</evidence>
<dbReference type="GO" id="GO:0000027">
    <property type="term" value="P:ribosomal large subunit assembly"/>
    <property type="evidence" value="ECO:0007669"/>
    <property type="project" value="UniProtKB-UniRule"/>
</dbReference>
<evidence type="ECO:0000256" key="9">
    <source>
        <dbReference type="RuleBase" id="RU004311"/>
    </source>
</evidence>
<dbReference type="PANTHER" id="PTHR10986">
    <property type="entry name" value="39S RIBOSOMAL PROTEIN L20"/>
    <property type="match status" value="1"/>
</dbReference>
<organism evidence="10">
    <name type="scientific">Dipterocladia arabiensis</name>
    <dbReference type="NCBI Taxonomy" id="2007176"/>
    <lineage>
        <taxon>Eukaryota</taxon>
        <taxon>Rhodophyta</taxon>
        <taxon>Florideophyceae</taxon>
        <taxon>Rhodymeniophycidae</taxon>
        <taxon>Ceramiales</taxon>
        <taxon>Dasyaceae</taxon>
        <taxon>Dipterocladia</taxon>
    </lineage>
</organism>
<comment type="similarity">
    <text evidence="1 7 8">Belongs to the bacterial ribosomal protein bL20 family.</text>
</comment>
<dbReference type="GeneID" id="33352828"/>
<keyword evidence="5 7" id="KW-0687">Ribonucleoprotein</keyword>
<reference evidence="10" key="1">
    <citation type="journal article" date="2017" name="J. Phycol.">
        <title>Analysis of chloroplast genomes and a supermatrix inform reclassification of the Rhodomelaceae (Rhodophyta).</title>
        <authorList>
            <person name="Diaz-Tapia P."/>
            <person name="Maggs C.A."/>
            <person name="West J.A."/>
            <person name="Verbruggen H."/>
        </authorList>
    </citation>
    <scope>NUCLEOTIDE SEQUENCE</scope>
    <source>
        <strain evidence="10">DHO101</strain>
    </source>
</reference>
<evidence type="ECO:0000256" key="4">
    <source>
        <dbReference type="ARBA" id="ARBA00022980"/>
    </source>
</evidence>
<comment type="subcellular location">
    <subcellularLocation>
        <location evidence="7">Plastid</location>
        <location evidence="7">Chloroplast</location>
    </subcellularLocation>
</comment>
<dbReference type="GO" id="GO:0019843">
    <property type="term" value="F:rRNA binding"/>
    <property type="evidence" value="ECO:0007669"/>
    <property type="project" value="UniProtKB-UniRule"/>
</dbReference>
<gene>
    <name evidence="7 10" type="primary">rpl20</name>
</gene>
<dbReference type="GO" id="GO:0005840">
    <property type="term" value="C:ribosome"/>
    <property type="evidence" value="ECO:0007669"/>
    <property type="project" value="UniProtKB-KW"/>
</dbReference>
<dbReference type="SUPFAM" id="SSF74731">
    <property type="entry name" value="Ribosomal protein L20"/>
    <property type="match status" value="1"/>
</dbReference>
<sequence length="116" mass="13983">MTRVKRGNVARKRRKKILKLAKGFRGSHSKLFRTAKQQVFKSFKYSYVGRKNKKRYYRKLWIIRINAFVRSYGISYSKFIYLMKKKHIALNRKMLAQLAIIDKNAFTLIMKYVQVI</sequence>
<dbReference type="EMBL" id="MF101408">
    <property type="protein sequence ID" value="ARW59400.1"/>
    <property type="molecule type" value="Genomic_DNA"/>
</dbReference>
<keyword evidence="2 7" id="KW-0699">rRNA-binding</keyword>
<accession>A0A1Z1M0J0</accession>
<geneLocation type="chloroplast" evidence="10"/>
<dbReference type="HAMAP" id="MF_00382">
    <property type="entry name" value="Ribosomal_bL20"/>
    <property type="match status" value="1"/>
</dbReference>
<evidence type="ECO:0000256" key="3">
    <source>
        <dbReference type="ARBA" id="ARBA00022884"/>
    </source>
</evidence>
<dbReference type="GO" id="GO:1990904">
    <property type="term" value="C:ribonucleoprotein complex"/>
    <property type="evidence" value="ECO:0007669"/>
    <property type="project" value="UniProtKB-KW"/>
</dbReference>